<comment type="caution">
    <text evidence="2">The sequence shown here is derived from an EMBL/GenBank/DDBJ whole genome shotgun (WGS) entry which is preliminary data.</text>
</comment>
<keyword evidence="3" id="KW-1185">Reference proteome</keyword>
<accession>A0A368P7Y2</accession>
<sequence length="81" mass="9303">MAHNSEVEELLMETVSGLIRSRRKELGISQEQVEYMAFGVNSKSKWVSRIENGKRKGMTLKTLAKVLHTLKVDIKFEPQEI</sequence>
<dbReference type="GO" id="GO:0003677">
    <property type="term" value="F:DNA binding"/>
    <property type="evidence" value="ECO:0007669"/>
    <property type="project" value="InterPro"/>
</dbReference>
<dbReference type="CDD" id="cd00093">
    <property type="entry name" value="HTH_XRE"/>
    <property type="match status" value="1"/>
</dbReference>
<dbReference type="AlphaFoldDB" id="A0A368P7Y2"/>
<dbReference type="Proteomes" id="UP000252249">
    <property type="component" value="Unassembled WGS sequence"/>
</dbReference>
<dbReference type="InterPro" id="IPR001387">
    <property type="entry name" value="Cro/C1-type_HTH"/>
</dbReference>
<dbReference type="Pfam" id="PF01381">
    <property type="entry name" value="HTH_3"/>
    <property type="match status" value="1"/>
</dbReference>
<dbReference type="SMART" id="SM00530">
    <property type="entry name" value="HTH_XRE"/>
    <property type="match status" value="1"/>
</dbReference>
<feature type="domain" description="HTH cro/C1-type" evidence="1">
    <location>
        <begin position="19"/>
        <end position="81"/>
    </location>
</feature>
<proteinExistence type="predicted"/>
<reference evidence="2 3" key="1">
    <citation type="submission" date="2018-07" db="EMBL/GenBank/DDBJ databases">
        <title>Oceanihabitans testaceum sp. nov., isolated from marine sediment.</title>
        <authorList>
            <person name="Li C.-M."/>
        </authorList>
    </citation>
    <scope>NUCLEOTIDE SEQUENCE [LARGE SCALE GENOMIC DNA]</scope>
    <source>
        <strain evidence="2 3">S9-10</strain>
    </source>
</reference>
<evidence type="ECO:0000313" key="3">
    <source>
        <dbReference type="Proteomes" id="UP000252249"/>
    </source>
</evidence>
<dbReference type="OrthoDB" id="959646at2"/>
<dbReference type="InterPro" id="IPR010982">
    <property type="entry name" value="Lambda_DNA-bd_dom_sf"/>
</dbReference>
<evidence type="ECO:0000259" key="1">
    <source>
        <dbReference type="PROSITE" id="PS50943"/>
    </source>
</evidence>
<dbReference type="Gene3D" id="1.10.260.40">
    <property type="entry name" value="lambda repressor-like DNA-binding domains"/>
    <property type="match status" value="1"/>
</dbReference>
<protein>
    <submittedName>
        <fullName evidence="2">XRE family transcriptional regulator</fullName>
    </submittedName>
</protein>
<name>A0A368P7Y2_9FLAO</name>
<dbReference type="RefSeq" id="WP_113965553.1">
    <property type="nucleotide sequence ID" value="NZ_QNRP01000001.1"/>
</dbReference>
<evidence type="ECO:0000313" key="2">
    <source>
        <dbReference type="EMBL" id="RCU57909.1"/>
    </source>
</evidence>
<dbReference type="EMBL" id="QPIG01000001">
    <property type="protein sequence ID" value="RCU57909.1"/>
    <property type="molecule type" value="Genomic_DNA"/>
</dbReference>
<dbReference type="PROSITE" id="PS50943">
    <property type="entry name" value="HTH_CROC1"/>
    <property type="match status" value="1"/>
</dbReference>
<organism evidence="2 3">
    <name type="scientific">Oceanihabitans sediminis</name>
    <dbReference type="NCBI Taxonomy" id="1812012"/>
    <lineage>
        <taxon>Bacteria</taxon>
        <taxon>Pseudomonadati</taxon>
        <taxon>Bacteroidota</taxon>
        <taxon>Flavobacteriia</taxon>
        <taxon>Flavobacteriales</taxon>
        <taxon>Flavobacteriaceae</taxon>
        <taxon>Oceanihabitans</taxon>
    </lineage>
</organism>
<dbReference type="SUPFAM" id="SSF47413">
    <property type="entry name" value="lambda repressor-like DNA-binding domains"/>
    <property type="match status" value="1"/>
</dbReference>
<gene>
    <name evidence="2" type="ORF">DU428_00505</name>
</gene>